<evidence type="ECO:0000313" key="3">
    <source>
        <dbReference type="EMBL" id="PEN05508.1"/>
    </source>
</evidence>
<feature type="chain" id="PRO_5013749555" evidence="1">
    <location>
        <begin position="20"/>
        <end position="410"/>
    </location>
</feature>
<name>A0A2H3NJA2_9BACT</name>
<proteinExistence type="predicted"/>
<dbReference type="AlphaFoldDB" id="A0A2H3NJA2"/>
<dbReference type="Pfam" id="PF03372">
    <property type="entry name" value="Exo_endo_phos"/>
    <property type="match status" value="1"/>
</dbReference>
<keyword evidence="3" id="KW-0255">Endonuclease</keyword>
<keyword evidence="3" id="KW-0540">Nuclease</keyword>
<dbReference type="PROSITE" id="PS51257">
    <property type="entry name" value="PROKAR_LIPOPROTEIN"/>
    <property type="match status" value="1"/>
</dbReference>
<keyword evidence="3" id="KW-0378">Hydrolase</keyword>
<dbReference type="OrthoDB" id="292013at2"/>
<evidence type="ECO:0000313" key="4">
    <source>
        <dbReference type="Proteomes" id="UP000221024"/>
    </source>
</evidence>
<dbReference type="Proteomes" id="UP000221024">
    <property type="component" value="Unassembled WGS sequence"/>
</dbReference>
<keyword evidence="4" id="KW-1185">Reference proteome</keyword>
<dbReference type="RefSeq" id="WP_098062969.1">
    <property type="nucleotide sequence ID" value="NZ_PDEP01000013.1"/>
</dbReference>
<evidence type="ECO:0000256" key="1">
    <source>
        <dbReference type="SAM" id="SignalP"/>
    </source>
</evidence>
<gene>
    <name evidence="3" type="ORF">CRI93_12450</name>
</gene>
<keyword evidence="1" id="KW-0732">Signal</keyword>
<dbReference type="EMBL" id="PDEP01000013">
    <property type="protein sequence ID" value="PEN05508.1"/>
    <property type="molecule type" value="Genomic_DNA"/>
</dbReference>
<feature type="signal peptide" evidence="1">
    <location>
        <begin position="1"/>
        <end position="19"/>
    </location>
</feature>
<feature type="domain" description="Endonuclease/exonuclease/phosphatase" evidence="2">
    <location>
        <begin position="36"/>
        <end position="397"/>
    </location>
</feature>
<sequence>MCSPLRFAGLCLFCFGLLAVGGCSSSPEAPEPIRVMTYNVEDIRTSDLKRADHARMQRAAAIIQHLQPDILMLQEITYDQPGDPGYEDGDAPGQNARRFAENYLATPQADSLQAVSMTAFMAPTNTGIASGRDLNNDGTAVTTVPDIPPAPSDTAMPPQNDAGRAYGGDAWGFGTFPGQYGMALLVRSDLHIQTDDVRTFRLFKWSDMPGARRPTTPETGLSWYDDDTWADMRLSSKSHWDVPVMLPDSSVVHILASHPTPPGFDGPENRNGLRNYDEIRFWADYLDQAPYIYDDSTQTGGLSSDAHFVLMGDQNADPNGGGSVDGAIEQVLDHVRINAVTPMATPEGQRAFPDLSPGHTAEWERRVDYVLPARSLDVEDSGIWRPLDPGAVRASDHFPVWIDIRPPGTE</sequence>
<dbReference type="InterPro" id="IPR005135">
    <property type="entry name" value="Endo/exonuclease/phosphatase"/>
</dbReference>
<dbReference type="GO" id="GO:0004519">
    <property type="term" value="F:endonuclease activity"/>
    <property type="evidence" value="ECO:0007669"/>
    <property type="project" value="UniProtKB-KW"/>
</dbReference>
<dbReference type="Gene3D" id="3.60.10.10">
    <property type="entry name" value="Endonuclease/exonuclease/phosphatase"/>
    <property type="match status" value="1"/>
</dbReference>
<organism evidence="3 4">
    <name type="scientific">Longimonas halophila</name>
    <dbReference type="NCBI Taxonomy" id="1469170"/>
    <lineage>
        <taxon>Bacteria</taxon>
        <taxon>Pseudomonadati</taxon>
        <taxon>Rhodothermota</taxon>
        <taxon>Rhodothermia</taxon>
        <taxon>Rhodothermales</taxon>
        <taxon>Salisaetaceae</taxon>
        <taxon>Longimonas</taxon>
    </lineage>
</organism>
<accession>A0A2H3NJA2</accession>
<dbReference type="InterPro" id="IPR036691">
    <property type="entry name" value="Endo/exonu/phosph_ase_sf"/>
</dbReference>
<dbReference type="SUPFAM" id="SSF56219">
    <property type="entry name" value="DNase I-like"/>
    <property type="match status" value="1"/>
</dbReference>
<protein>
    <submittedName>
        <fullName evidence="3">Endonuclease</fullName>
    </submittedName>
</protein>
<evidence type="ECO:0000259" key="2">
    <source>
        <dbReference type="Pfam" id="PF03372"/>
    </source>
</evidence>
<comment type="caution">
    <text evidence="3">The sequence shown here is derived from an EMBL/GenBank/DDBJ whole genome shotgun (WGS) entry which is preliminary data.</text>
</comment>
<reference evidence="3 4" key="1">
    <citation type="submission" date="2017-10" db="EMBL/GenBank/DDBJ databases">
        <title>Draft genome of Longimonas halophila.</title>
        <authorList>
            <person name="Goh K.M."/>
            <person name="Shamsir M.S."/>
            <person name="Lim S.W."/>
        </authorList>
    </citation>
    <scope>NUCLEOTIDE SEQUENCE [LARGE SCALE GENOMIC DNA]</scope>
    <source>
        <strain evidence="3 4">KCTC 42399</strain>
    </source>
</reference>